<gene>
    <name evidence="2" type="ORF">ANACOL_00124</name>
</gene>
<dbReference type="AlphaFoldDB" id="B0P5V2"/>
<dbReference type="HOGENOM" id="CLU_2462348_0_0_9"/>
<keyword evidence="3" id="KW-1185">Reference proteome</keyword>
<evidence type="ECO:0000313" key="3">
    <source>
        <dbReference type="Proteomes" id="UP000003803"/>
    </source>
</evidence>
<organism evidence="2 3">
    <name type="scientific">Anaerotruncus colihominis DSM 17241</name>
    <dbReference type="NCBI Taxonomy" id="445972"/>
    <lineage>
        <taxon>Bacteria</taxon>
        <taxon>Bacillati</taxon>
        <taxon>Bacillota</taxon>
        <taxon>Clostridia</taxon>
        <taxon>Eubacteriales</taxon>
        <taxon>Oscillospiraceae</taxon>
        <taxon>Anaerotruncus</taxon>
    </lineage>
</organism>
<evidence type="ECO:0000313" key="2">
    <source>
        <dbReference type="EMBL" id="EDS13109.1"/>
    </source>
</evidence>
<dbReference type="EMBL" id="ABGD02000003">
    <property type="protein sequence ID" value="EDS13109.1"/>
    <property type="molecule type" value="Genomic_DNA"/>
</dbReference>
<proteinExistence type="predicted"/>
<name>B0P5V2_9FIRM</name>
<feature type="compositionally biased region" description="Basic residues" evidence="1">
    <location>
        <begin position="72"/>
        <end position="88"/>
    </location>
</feature>
<feature type="region of interest" description="Disordered" evidence="1">
    <location>
        <begin position="60"/>
        <end position="88"/>
    </location>
</feature>
<evidence type="ECO:0000256" key="1">
    <source>
        <dbReference type="SAM" id="MobiDB-lite"/>
    </source>
</evidence>
<comment type="caution">
    <text evidence="2">The sequence shown here is derived from an EMBL/GenBank/DDBJ whole genome shotgun (WGS) entry which is preliminary data.</text>
</comment>
<reference evidence="2" key="2">
    <citation type="submission" date="2013-09" db="EMBL/GenBank/DDBJ databases">
        <title>Draft genome sequence of Anaerotruncus colihominis(DSM 17241).</title>
        <authorList>
            <person name="Sudarsanam P."/>
            <person name="Ley R."/>
            <person name="Guruge J."/>
            <person name="Turnbaugh P.J."/>
            <person name="Mahowald M."/>
            <person name="Liep D."/>
            <person name="Gordon J."/>
        </authorList>
    </citation>
    <scope>NUCLEOTIDE SEQUENCE</scope>
    <source>
        <strain evidence="2">DSM 17241</strain>
    </source>
</reference>
<sequence>MTGALQYFNALFKKANQMILFILKFSQSIVCVVQERDFPQTQGQKTGGLPYFTHGKKDYRCNGQVGSSPRKGIGKKKTKQSRPKKRGT</sequence>
<reference evidence="2" key="1">
    <citation type="submission" date="2007-11" db="EMBL/GenBank/DDBJ databases">
        <authorList>
            <person name="Fulton L."/>
            <person name="Clifton S."/>
            <person name="Fulton B."/>
            <person name="Xu J."/>
            <person name="Minx P."/>
            <person name="Pepin K.H."/>
            <person name="Johnson M."/>
            <person name="Thiruvilangam P."/>
            <person name="Bhonagiri V."/>
            <person name="Nash W.E."/>
            <person name="Mardis E.R."/>
            <person name="Wilson R.K."/>
        </authorList>
    </citation>
    <scope>NUCLEOTIDE SEQUENCE [LARGE SCALE GENOMIC DNA]</scope>
    <source>
        <strain evidence="2">DSM 17241</strain>
    </source>
</reference>
<accession>B0P5V2</accession>
<dbReference type="Proteomes" id="UP000003803">
    <property type="component" value="Unassembled WGS sequence"/>
</dbReference>
<protein>
    <submittedName>
        <fullName evidence="2">Uncharacterized protein</fullName>
    </submittedName>
</protein>